<gene>
    <name evidence="2" type="ORF">B296_00029372</name>
</gene>
<feature type="compositionally biased region" description="Basic and acidic residues" evidence="1">
    <location>
        <begin position="102"/>
        <end position="118"/>
    </location>
</feature>
<sequence>MTKRSRSFSPLGLQAMPSRRSDARSAKRLPRDDLIRSSNSSSAATSSSASAGRGAITAASARLHRARALSLSMIGSDRNGNLYGGRISIGGRGEGSSSAVKIRREGERERERWGETRTQRLKNMENL</sequence>
<dbReference type="Proteomes" id="UP000287651">
    <property type="component" value="Unassembled WGS sequence"/>
</dbReference>
<feature type="region of interest" description="Disordered" evidence="1">
    <location>
        <begin position="75"/>
        <end position="127"/>
    </location>
</feature>
<evidence type="ECO:0000313" key="3">
    <source>
        <dbReference type="Proteomes" id="UP000287651"/>
    </source>
</evidence>
<proteinExistence type="predicted"/>
<protein>
    <submittedName>
        <fullName evidence="2">Uncharacterized protein</fullName>
    </submittedName>
</protein>
<organism evidence="2 3">
    <name type="scientific">Ensete ventricosum</name>
    <name type="common">Abyssinian banana</name>
    <name type="synonym">Musa ensete</name>
    <dbReference type="NCBI Taxonomy" id="4639"/>
    <lineage>
        <taxon>Eukaryota</taxon>
        <taxon>Viridiplantae</taxon>
        <taxon>Streptophyta</taxon>
        <taxon>Embryophyta</taxon>
        <taxon>Tracheophyta</taxon>
        <taxon>Spermatophyta</taxon>
        <taxon>Magnoliopsida</taxon>
        <taxon>Liliopsida</taxon>
        <taxon>Zingiberales</taxon>
        <taxon>Musaceae</taxon>
        <taxon>Ensete</taxon>
    </lineage>
</organism>
<feature type="region of interest" description="Disordered" evidence="1">
    <location>
        <begin position="1"/>
        <end position="56"/>
    </location>
</feature>
<evidence type="ECO:0000256" key="1">
    <source>
        <dbReference type="SAM" id="MobiDB-lite"/>
    </source>
</evidence>
<comment type="caution">
    <text evidence="2">The sequence shown here is derived from an EMBL/GenBank/DDBJ whole genome shotgun (WGS) entry which is preliminary data.</text>
</comment>
<feature type="compositionally biased region" description="Basic and acidic residues" evidence="1">
    <location>
        <begin position="19"/>
        <end position="35"/>
    </location>
</feature>
<reference evidence="2 3" key="1">
    <citation type="journal article" date="2014" name="Agronomy (Basel)">
        <title>A Draft Genome Sequence for Ensete ventricosum, the Drought-Tolerant Tree Against Hunger.</title>
        <authorList>
            <person name="Harrison J."/>
            <person name="Moore K.A."/>
            <person name="Paszkiewicz K."/>
            <person name="Jones T."/>
            <person name="Grant M."/>
            <person name="Ambacheew D."/>
            <person name="Muzemil S."/>
            <person name="Studholme D.J."/>
        </authorList>
    </citation>
    <scope>NUCLEOTIDE SEQUENCE [LARGE SCALE GENOMIC DNA]</scope>
</reference>
<accession>A0A427AF76</accession>
<name>A0A427AF76_ENSVE</name>
<dbReference type="EMBL" id="AMZH03002656">
    <property type="protein sequence ID" value="RRT74831.1"/>
    <property type="molecule type" value="Genomic_DNA"/>
</dbReference>
<dbReference type="AlphaFoldDB" id="A0A427AF76"/>
<evidence type="ECO:0000313" key="2">
    <source>
        <dbReference type="EMBL" id="RRT74831.1"/>
    </source>
</evidence>
<feature type="compositionally biased region" description="Low complexity" evidence="1">
    <location>
        <begin position="36"/>
        <end position="56"/>
    </location>
</feature>